<comment type="caution">
    <text evidence="6">The sequence shown here is derived from an EMBL/GenBank/DDBJ whole genome shotgun (WGS) entry which is preliminary data.</text>
</comment>
<dbReference type="SUPFAM" id="SSF50998">
    <property type="entry name" value="Quinoprotein alcohol dehydrogenase-like"/>
    <property type="match status" value="1"/>
</dbReference>
<dbReference type="InterPro" id="IPR015943">
    <property type="entry name" value="WD40/YVTN_repeat-like_dom_sf"/>
</dbReference>
<dbReference type="InterPro" id="IPR020472">
    <property type="entry name" value="WD40_PAC1"/>
</dbReference>
<evidence type="ECO:0000256" key="2">
    <source>
        <dbReference type="ARBA" id="ARBA00022737"/>
    </source>
</evidence>
<reference evidence="6 7" key="1">
    <citation type="submission" date="2022-10" db="EMBL/GenBank/DDBJ databases">
        <title>Draft genome sequence of Streptomyces sp. YSPA8.</title>
        <authorList>
            <person name="Moriuchi R."/>
            <person name="Dohra H."/>
            <person name="Yamamura H."/>
            <person name="Kodani S."/>
        </authorList>
    </citation>
    <scope>NUCLEOTIDE SEQUENCE [LARGE SCALE GENOMIC DNA]</scope>
    <source>
        <strain evidence="6 7">YSPA8</strain>
    </source>
</reference>
<dbReference type="PROSITE" id="PS00678">
    <property type="entry name" value="WD_REPEATS_1"/>
    <property type="match status" value="8"/>
</dbReference>
<dbReference type="InterPro" id="IPR019775">
    <property type="entry name" value="WD40_repeat_CS"/>
</dbReference>
<dbReference type="PROSITE" id="PS50082">
    <property type="entry name" value="WD_REPEATS_2"/>
    <property type="match status" value="9"/>
</dbReference>
<feature type="region of interest" description="Disordered" evidence="4">
    <location>
        <begin position="16"/>
        <end position="36"/>
    </location>
</feature>
<keyword evidence="2" id="KW-0677">Repeat</keyword>
<organism evidence="6 7">
    <name type="scientific">Streptomyces yaizuensis</name>
    <dbReference type="NCBI Taxonomy" id="2989713"/>
    <lineage>
        <taxon>Bacteria</taxon>
        <taxon>Bacillati</taxon>
        <taxon>Actinomycetota</taxon>
        <taxon>Actinomycetes</taxon>
        <taxon>Kitasatosporales</taxon>
        <taxon>Streptomycetaceae</taxon>
        <taxon>Streptomyces</taxon>
    </lineage>
</organism>
<dbReference type="PROSITE" id="PS50294">
    <property type="entry name" value="WD_REPEATS_REGION"/>
    <property type="match status" value="7"/>
</dbReference>
<gene>
    <name evidence="6" type="ORF">SYYSPA8_13140</name>
</gene>
<evidence type="ECO:0000313" key="7">
    <source>
        <dbReference type="Proteomes" id="UP001291653"/>
    </source>
</evidence>
<dbReference type="InterPro" id="IPR053299">
    <property type="entry name" value="ASTRA_WD_repeat"/>
</dbReference>
<dbReference type="Pfam" id="PF24883">
    <property type="entry name" value="NPHP3_N"/>
    <property type="match status" value="1"/>
</dbReference>
<feature type="repeat" description="WD" evidence="3">
    <location>
        <begin position="1086"/>
        <end position="1130"/>
    </location>
</feature>
<dbReference type="Gene3D" id="3.40.50.300">
    <property type="entry name" value="P-loop containing nucleotide triphosphate hydrolases"/>
    <property type="match status" value="1"/>
</dbReference>
<feature type="repeat" description="WD" evidence="3">
    <location>
        <begin position="996"/>
        <end position="1040"/>
    </location>
</feature>
<dbReference type="InterPro" id="IPR011047">
    <property type="entry name" value="Quinoprotein_ADH-like_sf"/>
</dbReference>
<feature type="repeat" description="WD" evidence="3">
    <location>
        <begin position="861"/>
        <end position="905"/>
    </location>
</feature>
<dbReference type="PRINTS" id="PR00320">
    <property type="entry name" value="GPROTEINBRPT"/>
</dbReference>
<evidence type="ECO:0000256" key="3">
    <source>
        <dbReference type="PROSITE-ProRule" id="PRU00221"/>
    </source>
</evidence>
<dbReference type="InterPro" id="IPR001680">
    <property type="entry name" value="WD40_rpt"/>
</dbReference>
<name>A0ABQ5NY11_9ACTN</name>
<evidence type="ECO:0000313" key="6">
    <source>
        <dbReference type="EMBL" id="GLF95247.1"/>
    </source>
</evidence>
<feature type="repeat" description="WD" evidence="3">
    <location>
        <begin position="906"/>
        <end position="950"/>
    </location>
</feature>
<feature type="region of interest" description="Disordered" evidence="4">
    <location>
        <begin position="400"/>
        <end position="430"/>
    </location>
</feature>
<dbReference type="EMBL" id="BSBI01000004">
    <property type="protein sequence ID" value="GLF95247.1"/>
    <property type="molecule type" value="Genomic_DNA"/>
</dbReference>
<feature type="repeat" description="WD" evidence="3">
    <location>
        <begin position="749"/>
        <end position="770"/>
    </location>
</feature>
<feature type="compositionally biased region" description="Polar residues" evidence="4">
    <location>
        <begin position="400"/>
        <end position="413"/>
    </location>
</feature>
<protein>
    <recommendedName>
        <fullName evidence="5">Nephrocystin 3-like N-terminal domain-containing protein</fullName>
    </recommendedName>
</protein>
<dbReference type="InterPro" id="IPR027417">
    <property type="entry name" value="P-loop_NTPase"/>
</dbReference>
<dbReference type="Gene3D" id="3.40.50.1460">
    <property type="match status" value="1"/>
</dbReference>
<feature type="domain" description="Nephrocystin 3-like N-terminal" evidence="5">
    <location>
        <begin position="313"/>
        <end position="467"/>
    </location>
</feature>
<feature type="region of interest" description="Disordered" evidence="4">
    <location>
        <begin position="241"/>
        <end position="261"/>
    </location>
</feature>
<keyword evidence="7" id="KW-1185">Reference proteome</keyword>
<sequence length="1164" mass="124023">MVRALVAGVGDFPEPYAGEDELANGDGPFPPLPPVGPATRELASALGRHAVDTGGDALLECDRDTFLGRWKRLRTTATRGEPLIVHFAGHGTEAGGTLFLAASGATTGQLADSCISFGELLLTAELSDRPVLFLLDVCQAGQAVVQQQLADLAARHRQDAPRNVWIIAASAADAEAYGAAFTTATAQVLQQIADGGLDLDPALPHVPLDTLATAVDRHLARTDRAAGWTGRRTLVHTTHPSVTPQEQPFVPNPAHTHTTGPGTGPLPGLDPRLREFALTCSPGLDPLHFATRAAGNQDPSLPLFTGRRSQLRRIQDWINAPGDHPGTLLTVTGSPGSGKSALLGVTACLLHPVLEPRFGRHIALSAGHFTPAPPGTVLAVHARQLTLGQITDTLRHQLTQQRPDLHSTPSLHTEVQDTERDRPEESRNDSSLRRLLEALSTAGDVLIILDALDECADPATVTTHLLTSPHHTAADPPCSITAVFDLHLRTLTQDDPWIHPVLTVLGQARGQGMPLNLIHTAALAHQPPAANHPTPTLTDTHRALRKAAFYLRTTPDTDHRLLYRYFHQALTDHTTPHTHPTTLHHALISSIPTTPQGSPDWATADPYLLRHAADHAHHAGTSALDQLLTDPRYLLHAEPDTLTPYLPHASDEKAIQNADIYRSSTAHDPRRHQLHARRDLLALQALANARPDLAHTITDAASDNPGALCVPRWVALNSRPGQGHNLIDPTHPLSAVAVTEDRNGTPLAVTSGPDQTVRVWEVETGALRRTLTDHAGAVTVVAVAADRDGILLAVTGSHDRTVKVWEVETGTLRHTLTGHAGPLSAVAVAADRDGTLLAVTGSHDSTLRLWDVQTGTLRHTLTGHASPLSAMTVAADEDGTHLVATGTHDGRVQVWDLESGALRHTLTGHTDTVRAIAVAADRDGTLLTITASHDGTVRVWEVETGALRRTLAGHAGPLSAMTVATGRDGAPLAVTSGLDQAVRIWEVETGTLRHTLTGHTDWVVMVAVTEDRDGSLLAVTSGHDSTVKVWDLETGALRRTLTGHTDGVTVMEVTADRDGTLLAVTGSSDTTVRVWEVDTGVRRHTLTGHSGSLSAMTVTTGRDGTPLAITSGRDSTVRAWDLETGRETLRQHLPYGAHQIALAGAGFVVGYRGEVAHFSPQSSH</sequence>
<accession>A0ABQ5NY11</accession>
<dbReference type="Gene3D" id="2.130.10.10">
    <property type="entry name" value="YVTN repeat-like/Quinoprotein amine dehydrogenase"/>
    <property type="match status" value="2"/>
</dbReference>
<dbReference type="PANTHER" id="PTHR44156">
    <property type="entry name" value="SUPERNUMERARY LIMBS, ISOFORM B-RELATED"/>
    <property type="match status" value="1"/>
</dbReference>
<dbReference type="CDD" id="cd00200">
    <property type="entry name" value="WD40"/>
    <property type="match status" value="1"/>
</dbReference>
<feature type="repeat" description="WD" evidence="3">
    <location>
        <begin position="816"/>
        <end position="860"/>
    </location>
</feature>
<dbReference type="SUPFAM" id="SSF52540">
    <property type="entry name" value="P-loop containing nucleoside triphosphate hydrolases"/>
    <property type="match status" value="1"/>
</dbReference>
<feature type="repeat" description="WD" evidence="3">
    <location>
        <begin position="771"/>
        <end position="815"/>
    </location>
</feature>
<dbReference type="Proteomes" id="UP001291653">
    <property type="component" value="Unassembled WGS sequence"/>
</dbReference>
<evidence type="ECO:0000259" key="5">
    <source>
        <dbReference type="Pfam" id="PF24883"/>
    </source>
</evidence>
<evidence type="ECO:0000256" key="1">
    <source>
        <dbReference type="ARBA" id="ARBA00022574"/>
    </source>
</evidence>
<feature type="compositionally biased region" description="Basic and acidic residues" evidence="4">
    <location>
        <begin position="414"/>
        <end position="430"/>
    </location>
</feature>
<dbReference type="SMART" id="SM00320">
    <property type="entry name" value="WD40"/>
    <property type="match status" value="9"/>
</dbReference>
<dbReference type="Pfam" id="PF00400">
    <property type="entry name" value="WD40"/>
    <property type="match status" value="7"/>
</dbReference>
<proteinExistence type="predicted"/>
<keyword evidence="1 3" id="KW-0853">WD repeat</keyword>
<dbReference type="RefSeq" id="WP_323447296.1">
    <property type="nucleotide sequence ID" value="NZ_BSBI01000004.1"/>
</dbReference>
<evidence type="ECO:0000256" key="4">
    <source>
        <dbReference type="SAM" id="MobiDB-lite"/>
    </source>
</evidence>
<feature type="repeat" description="WD" evidence="3">
    <location>
        <begin position="1041"/>
        <end position="1085"/>
    </location>
</feature>
<feature type="repeat" description="WD" evidence="3">
    <location>
        <begin position="951"/>
        <end position="995"/>
    </location>
</feature>
<dbReference type="InterPro" id="IPR056884">
    <property type="entry name" value="NPHP3-like_N"/>
</dbReference>